<accession>A0AAW1N4U1</accession>
<gene>
    <name evidence="1" type="ORF">QE152_g1885</name>
</gene>
<organism evidence="1 2">
    <name type="scientific">Popillia japonica</name>
    <name type="common">Japanese beetle</name>
    <dbReference type="NCBI Taxonomy" id="7064"/>
    <lineage>
        <taxon>Eukaryota</taxon>
        <taxon>Metazoa</taxon>
        <taxon>Ecdysozoa</taxon>
        <taxon>Arthropoda</taxon>
        <taxon>Hexapoda</taxon>
        <taxon>Insecta</taxon>
        <taxon>Pterygota</taxon>
        <taxon>Neoptera</taxon>
        <taxon>Endopterygota</taxon>
        <taxon>Coleoptera</taxon>
        <taxon>Polyphaga</taxon>
        <taxon>Scarabaeiformia</taxon>
        <taxon>Scarabaeidae</taxon>
        <taxon>Rutelinae</taxon>
        <taxon>Popillia</taxon>
    </lineage>
</organism>
<evidence type="ECO:0000313" key="2">
    <source>
        <dbReference type="Proteomes" id="UP001458880"/>
    </source>
</evidence>
<keyword evidence="2" id="KW-1185">Reference proteome</keyword>
<sequence length="152" mass="17110">MDSGQYGEAGDTSAMELESNNYSAVLLKDSGRKEIIKSNIPQENLNVGSINDNNSITNIINSTEVNSGEKELLIVNNFEFKFSHLYNGPYYSYIQHSSKNIGRLHEMAVGRLLHEELGIKSSIKEVSKAGYNRIKVEMKTLKDVGYSFILWQ</sequence>
<name>A0AAW1N4U1_POPJA</name>
<dbReference type="Proteomes" id="UP001458880">
    <property type="component" value="Unassembled WGS sequence"/>
</dbReference>
<evidence type="ECO:0000313" key="1">
    <source>
        <dbReference type="EMBL" id="KAK9753619.1"/>
    </source>
</evidence>
<dbReference type="AlphaFoldDB" id="A0AAW1N4U1"/>
<reference evidence="1 2" key="1">
    <citation type="journal article" date="2024" name="BMC Genomics">
        <title>De novo assembly and annotation of Popillia japonica's genome with initial clues to its potential as an invasive pest.</title>
        <authorList>
            <person name="Cucini C."/>
            <person name="Boschi S."/>
            <person name="Funari R."/>
            <person name="Cardaioli E."/>
            <person name="Iannotti N."/>
            <person name="Marturano G."/>
            <person name="Paoli F."/>
            <person name="Bruttini M."/>
            <person name="Carapelli A."/>
            <person name="Frati F."/>
            <person name="Nardi F."/>
        </authorList>
    </citation>
    <scope>NUCLEOTIDE SEQUENCE [LARGE SCALE GENOMIC DNA]</scope>
    <source>
        <strain evidence="1">DMR45628</strain>
    </source>
</reference>
<comment type="caution">
    <text evidence="1">The sequence shown here is derived from an EMBL/GenBank/DDBJ whole genome shotgun (WGS) entry which is preliminary data.</text>
</comment>
<dbReference type="EMBL" id="JASPKY010000012">
    <property type="protein sequence ID" value="KAK9753619.1"/>
    <property type="molecule type" value="Genomic_DNA"/>
</dbReference>
<protein>
    <submittedName>
        <fullName evidence="1">Uncharacterized protein</fullName>
    </submittedName>
</protein>
<proteinExistence type="predicted"/>